<dbReference type="Proteomes" id="UP000076858">
    <property type="component" value="Unassembled WGS sequence"/>
</dbReference>
<dbReference type="NCBIfam" id="NF006108">
    <property type="entry name" value="PRK08259.1"/>
    <property type="match status" value="1"/>
</dbReference>
<dbReference type="InterPro" id="IPR001753">
    <property type="entry name" value="Enoyl-CoA_hydra/iso"/>
</dbReference>
<dbReference type="Gene3D" id="1.10.287.2460">
    <property type="match status" value="1"/>
</dbReference>
<name>A0A0P6B028_9CRUS</name>
<dbReference type="GO" id="GO:0003824">
    <property type="term" value="F:catalytic activity"/>
    <property type="evidence" value="ECO:0007669"/>
    <property type="project" value="InterPro"/>
</dbReference>
<evidence type="ECO:0000256" key="2">
    <source>
        <dbReference type="RuleBase" id="RU003707"/>
    </source>
</evidence>
<dbReference type="InterPro" id="IPR029045">
    <property type="entry name" value="ClpP/crotonase-like_dom_sf"/>
</dbReference>
<dbReference type="EMBL" id="LRGB01002384">
    <property type="protein sequence ID" value="KZS07865.1"/>
    <property type="molecule type" value="Genomic_DNA"/>
</dbReference>
<dbReference type="InterPro" id="IPR018376">
    <property type="entry name" value="Enoyl-CoA_hyd/isom_CS"/>
</dbReference>
<evidence type="ECO:0000256" key="1">
    <source>
        <dbReference type="ARBA" id="ARBA00005254"/>
    </source>
</evidence>
<dbReference type="OrthoDB" id="448450at2759"/>
<dbReference type="PROSITE" id="PS00166">
    <property type="entry name" value="ENOYL_COA_HYDRATASE"/>
    <property type="match status" value="1"/>
</dbReference>
<dbReference type="PANTHER" id="PTHR43802">
    <property type="entry name" value="ENOYL-COA HYDRATASE"/>
    <property type="match status" value="1"/>
</dbReference>
<comment type="caution">
    <text evidence="3">The sequence shown here is derived from an EMBL/GenBank/DDBJ whole genome shotgun (WGS) entry which is preliminary data.</text>
</comment>
<protein>
    <submittedName>
        <fullName evidence="3">3-hydroxypropionyl-Coenzyme A dehydratase</fullName>
    </submittedName>
</protein>
<evidence type="ECO:0000313" key="4">
    <source>
        <dbReference type="Proteomes" id="UP000076858"/>
    </source>
</evidence>
<comment type="similarity">
    <text evidence="1 2">Belongs to the enoyl-CoA hydratase/isomerase family.</text>
</comment>
<dbReference type="CDD" id="cd06558">
    <property type="entry name" value="crotonase-like"/>
    <property type="match status" value="1"/>
</dbReference>
<dbReference type="AlphaFoldDB" id="A0A0P6B028"/>
<reference evidence="3 4" key="1">
    <citation type="submission" date="2016-03" db="EMBL/GenBank/DDBJ databases">
        <title>EvidentialGene: Evidence-directed Construction of Genes on Genomes.</title>
        <authorList>
            <person name="Gilbert D.G."/>
            <person name="Choi J.-H."/>
            <person name="Mockaitis K."/>
            <person name="Colbourne J."/>
            <person name="Pfrender M."/>
        </authorList>
    </citation>
    <scope>NUCLEOTIDE SEQUENCE [LARGE SCALE GENOMIC DNA]</scope>
    <source>
        <strain evidence="3 4">Xinb3</strain>
        <tissue evidence="3">Complete organism</tissue>
    </source>
</reference>
<organism evidence="3 4">
    <name type="scientific">Daphnia magna</name>
    <dbReference type="NCBI Taxonomy" id="35525"/>
    <lineage>
        <taxon>Eukaryota</taxon>
        <taxon>Metazoa</taxon>
        <taxon>Ecdysozoa</taxon>
        <taxon>Arthropoda</taxon>
        <taxon>Crustacea</taxon>
        <taxon>Branchiopoda</taxon>
        <taxon>Diplostraca</taxon>
        <taxon>Cladocera</taxon>
        <taxon>Anomopoda</taxon>
        <taxon>Daphniidae</taxon>
        <taxon>Daphnia</taxon>
    </lineage>
</organism>
<sequence>MNYLLTISRPFQRHSALLIKRFTSTCGNESKDVLVLKQKIGAVATIGINRPAKRNCVNYATADQLVQAFEEFDQDESVCAIVLHGIGGNFCAGYDLQELSTANTSILPDKRGPMGPSRILTKKPLIAAISGYAVAGGFELALLCDMRVMEDTAVMGVFCRRFGVPLIDGGTVRLPALVGFSRAMDLILTGRPIKAKEALEWGLVNRVVSCGTALGQAVNLADSLKRFPQECLQADRRSAYYATYSATSLEDALKYEFDNGVPILEKESVHGARKFVEGAGHHGKFQLQEIPESCNTKNSN</sequence>
<dbReference type="SUPFAM" id="SSF52096">
    <property type="entry name" value="ClpP/crotonase"/>
    <property type="match status" value="1"/>
</dbReference>
<keyword evidence="4" id="KW-1185">Reference proteome</keyword>
<dbReference type="Gene3D" id="3.90.226.10">
    <property type="entry name" value="2-enoyl-CoA Hydratase, Chain A, domain 1"/>
    <property type="match status" value="1"/>
</dbReference>
<dbReference type="PANTHER" id="PTHR43802:SF1">
    <property type="entry name" value="IP11341P-RELATED"/>
    <property type="match status" value="1"/>
</dbReference>
<gene>
    <name evidence="3" type="ORF">APZ42_028207</name>
</gene>
<accession>A0A0P6B028</accession>
<proteinExistence type="inferred from homology"/>
<dbReference type="Pfam" id="PF00378">
    <property type="entry name" value="ECH_1"/>
    <property type="match status" value="1"/>
</dbReference>
<evidence type="ECO:0000313" key="3">
    <source>
        <dbReference type="EMBL" id="KZS07865.1"/>
    </source>
</evidence>
<dbReference type="STRING" id="35525.A0A0P6B028"/>